<dbReference type="EMBL" id="CP141887">
    <property type="protein sequence ID" value="WRT68759.1"/>
    <property type="molecule type" value="Genomic_DNA"/>
</dbReference>
<dbReference type="Pfam" id="PF06687">
    <property type="entry name" value="SUR7"/>
    <property type="match status" value="1"/>
</dbReference>
<gene>
    <name evidence="2" type="ORF">IL334_005739</name>
</gene>
<dbReference type="GeneID" id="87957869"/>
<dbReference type="PANTHER" id="PTHR28013:SF4">
    <property type="entry name" value="MARVEL DOMAIN-CONTAINING PROTEIN"/>
    <property type="match status" value="1"/>
</dbReference>
<dbReference type="InterPro" id="IPR051380">
    <property type="entry name" value="pH-response_reg_palI/RIM9"/>
</dbReference>
<feature type="transmembrane region" description="Helical" evidence="1">
    <location>
        <begin position="159"/>
        <end position="180"/>
    </location>
</feature>
<keyword evidence="1" id="KW-0472">Membrane</keyword>
<feature type="transmembrane region" description="Helical" evidence="1">
    <location>
        <begin position="83"/>
        <end position="105"/>
    </location>
</feature>
<name>A0ABZ1D5H9_9TREE</name>
<feature type="transmembrane region" description="Helical" evidence="1">
    <location>
        <begin position="117"/>
        <end position="139"/>
    </location>
</feature>
<organism evidence="2 3">
    <name type="scientific">Kwoniella shivajii</name>
    <dbReference type="NCBI Taxonomy" id="564305"/>
    <lineage>
        <taxon>Eukaryota</taxon>
        <taxon>Fungi</taxon>
        <taxon>Dikarya</taxon>
        <taxon>Basidiomycota</taxon>
        <taxon>Agaricomycotina</taxon>
        <taxon>Tremellomycetes</taxon>
        <taxon>Tremellales</taxon>
        <taxon>Cryptococcaceae</taxon>
        <taxon>Kwoniella</taxon>
    </lineage>
</organism>
<dbReference type="Proteomes" id="UP001329825">
    <property type="component" value="Chromosome 7"/>
</dbReference>
<accession>A0ABZ1D5H9</accession>
<keyword evidence="3" id="KW-1185">Reference proteome</keyword>
<dbReference type="InterPro" id="IPR009571">
    <property type="entry name" value="SUR7/Rim9-like_fungi"/>
</dbReference>
<sequence>MFRWRDCTEGHIILGLLLSLISWICLILTTFSTPYIHAIDFLHIPSSAISYGSFGYCSPTSCIGPQVGYARGGDITGWLTKTLILFALASTFMILAWITLVLSLLKVGKFMWNPVYFRTTALLGSLMAILAEAFALVLFVNAKRKHNDNGIQAKYGAALWLGLVGAITAFSSAAIGGPAYQGNYMYRADRRQAYNV</sequence>
<evidence type="ECO:0000313" key="3">
    <source>
        <dbReference type="Proteomes" id="UP001329825"/>
    </source>
</evidence>
<proteinExistence type="predicted"/>
<protein>
    <recommendedName>
        <fullName evidence="4">MARVEL domain-containing protein</fullName>
    </recommendedName>
</protein>
<evidence type="ECO:0000256" key="1">
    <source>
        <dbReference type="SAM" id="Phobius"/>
    </source>
</evidence>
<keyword evidence="1" id="KW-0812">Transmembrane</keyword>
<evidence type="ECO:0000313" key="2">
    <source>
        <dbReference type="EMBL" id="WRT68759.1"/>
    </source>
</evidence>
<feature type="transmembrane region" description="Helical" evidence="1">
    <location>
        <begin position="12"/>
        <end position="36"/>
    </location>
</feature>
<keyword evidence="1" id="KW-1133">Transmembrane helix</keyword>
<reference evidence="2 3" key="1">
    <citation type="submission" date="2024-01" db="EMBL/GenBank/DDBJ databases">
        <title>Comparative genomics of Cryptococcus and Kwoniella reveals pathogenesis evolution and contrasting modes of karyotype evolution via chromosome fusion or intercentromeric recombination.</title>
        <authorList>
            <person name="Coelho M.A."/>
            <person name="David-Palma M."/>
            <person name="Shea T."/>
            <person name="Bowers K."/>
            <person name="McGinley-Smith S."/>
            <person name="Mohammad A.W."/>
            <person name="Gnirke A."/>
            <person name="Yurkov A.M."/>
            <person name="Nowrousian M."/>
            <person name="Sun S."/>
            <person name="Cuomo C.A."/>
            <person name="Heitman J."/>
        </authorList>
    </citation>
    <scope>NUCLEOTIDE SEQUENCE [LARGE SCALE GENOMIC DNA]</scope>
    <source>
        <strain evidence="2">CBS 11374</strain>
    </source>
</reference>
<dbReference type="RefSeq" id="XP_062793498.1">
    <property type="nucleotide sequence ID" value="XM_062937447.1"/>
</dbReference>
<dbReference type="PANTHER" id="PTHR28013">
    <property type="entry name" value="PROTEIN DCV1-RELATED"/>
    <property type="match status" value="1"/>
</dbReference>
<evidence type="ECO:0008006" key="4">
    <source>
        <dbReference type="Google" id="ProtNLM"/>
    </source>
</evidence>